<dbReference type="EMBL" id="FLQZ01000031">
    <property type="protein sequence ID" value="SBT12806.1"/>
    <property type="molecule type" value="Genomic_DNA"/>
</dbReference>
<dbReference type="Pfam" id="PF00933">
    <property type="entry name" value="Glyco_hydro_3"/>
    <property type="match status" value="1"/>
</dbReference>
<accession>A0A1C3JCH8</accession>
<name>A0A1C3JCH8_9VIBR</name>
<organism evidence="3 4">
    <name type="scientific">Vibrio celticus</name>
    <dbReference type="NCBI Taxonomy" id="446372"/>
    <lineage>
        <taxon>Bacteria</taxon>
        <taxon>Pseudomonadati</taxon>
        <taxon>Pseudomonadota</taxon>
        <taxon>Gammaproteobacteria</taxon>
        <taxon>Vibrionales</taxon>
        <taxon>Vibrionaceae</taxon>
        <taxon>Vibrio</taxon>
    </lineage>
</organism>
<evidence type="ECO:0000259" key="2">
    <source>
        <dbReference type="Pfam" id="PF00933"/>
    </source>
</evidence>
<evidence type="ECO:0000313" key="4">
    <source>
        <dbReference type="Proteomes" id="UP000092819"/>
    </source>
</evidence>
<dbReference type="InterPro" id="IPR017853">
    <property type="entry name" value="GH"/>
</dbReference>
<proteinExistence type="predicted"/>
<evidence type="ECO:0000313" key="3">
    <source>
        <dbReference type="EMBL" id="SBT12806.1"/>
    </source>
</evidence>
<dbReference type="InterPro" id="IPR001764">
    <property type="entry name" value="Glyco_hydro_3_N"/>
</dbReference>
<evidence type="ECO:0000256" key="1">
    <source>
        <dbReference type="ARBA" id="ARBA00022801"/>
    </source>
</evidence>
<reference evidence="4" key="1">
    <citation type="submission" date="2016-06" db="EMBL/GenBank/DDBJ databases">
        <authorList>
            <person name="Rodrigo-Torres L."/>
            <person name="Arahal D.R."/>
        </authorList>
    </citation>
    <scope>NUCLEOTIDE SEQUENCE [LARGE SCALE GENOMIC DNA]</scope>
    <source>
        <strain evidence="4">CECT 7224</strain>
    </source>
</reference>
<gene>
    <name evidence="3" type="ORF">VCE7224_01549</name>
</gene>
<keyword evidence="4" id="KW-1185">Reference proteome</keyword>
<dbReference type="PANTHER" id="PTHR30620">
    <property type="entry name" value="PERIPLASMIC BETA-GLUCOSIDASE-RELATED"/>
    <property type="match status" value="1"/>
</dbReference>
<dbReference type="Proteomes" id="UP000092819">
    <property type="component" value="Unassembled WGS sequence"/>
</dbReference>
<sequence>MILILAKIKHLQCSRVYTTNERVKDLLSKMTLDEKVAQLGAQWLILDENGDHQERELEMSSNSISRTVQEKLMHGLGQITRPLGTHTVGAIQGVQALNQLQKHLIENTRLGIPAIPHEECLVGLMAQGATLYPSSLNYGHTWNPELMEKVAEDIGRQARAVGAKQGLAPVLDVSRDVR</sequence>
<dbReference type="GO" id="GO:0009251">
    <property type="term" value="P:glucan catabolic process"/>
    <property type="evidence" value="ECO:0007669"/>
    <property type="project" value="TreeGrafter"/>
</dbReference>
<dbReference type="InterPro" id="IPR051915">
    <property type="entry name" value="Cellulose_Degrad_GH3"/>
</dbReference>
<dbReference type="InterPro" id="IPR036962">
    <property type="entry name" value="Glyco_hydro_3_N_sf"/>
</dbReference>
<protein>
    <recommendedName>
        <fullName evidence="2">Glycoside hydrolase family 3 N-terminal domain-containing protein</fullName>
    </recommendedName>
</protein>
<dbReference type="GO" id="GO:0008422">
    <property type="term" value="F:beta-glucosidase activity"/>
    <property type="evidence" value="ECO:0007669"/>
    <property type="project" value="TreeGrafter"/>
</dbReference>
<dbReference type="Gene3D" id="3.20.20.300">
    <property type="entry name" value="Glycoside hydrolase, family 3, N-terminal domain"/>
    <property type="match status" value="1"/>
</dbReference>
<dbReference type="PANTHER" id="PTHR30620:SF123">
    <property type="entry name" value="BETA-XYLOSIDASE"/>
    <property type="match status" value="1"/>
</dbReference>
<keyword evidence="1" id="KW-0378">Hydrolase</keyword>
<feature type="domain" description="Glycoside hydrolase family 3 N-terminal" evidence="2">
    <location>
        <begin position="31"/>
        <end position="177"/>
    </location>
</feature>
<dbReference type="SUPFAM" id="SSF51445">
    <property type="entry name" value="(Trans)glycosidases"/>
    <property type="match status" value="1"/>
</dbReference>
<dbReference type="AlphaFoldDB" id="A0A1C3JCH8"/>